<dbReference type="GO" id="GO:0022857">
    <property type="term" value="F:transmembrane transporter activity"/>
    <property type="evidence" value="ECO:0007669"/>
    <property type="project" value="InterPro"/>
</dbReference>
<feature type="transmembrane region" description="Helical" evidence="6">
    <location>
        <begin position="405"/>
        <end position="424"/>
    </location>
</feature>
<dbReference type="Proteomes" id="UP000319825">
    <property type="component" value="Unassembled WGS sequence"/>
</dbReference>
<dbReference type="InterPro" id="IPR001851">
    <property type="entry name" value="ABC_transp_permease"/>
</dbReference>
<keyword evidence="3 6" id="KW-0812">Transmembrane</keyword>
<gene>
    <name evidence="7" type="ORF">JD77_05749</name>
</gene>
<feature type="transmembrane region" description="Helical" evidence="6">
    <location>
        <begin position="192"/>
        <end position="210"/>
    </location>
</feature>
<comment type="subcellular location">
    <subcellularLocation>
        <location evidence="1">Cell membrane</location>
        <topology evidence="1">Multi-pass membrane protein</topology>
    </subcellularLocation>
</comment>
<feature type="transmembrane region" description="Helical" evidence="6">
    <location>
        <begin position="79"/>
        <end position="99"/>
    </location>
</feature>
<reference evidence="7 8" key="1">
    <citation type="submission" date="2019-07" db="EMBL/GenBank/DDBJ databases">
        <title>R&amp;d 2014.</title>
        <authorList>
            <person name="Klenk H.-P."/>
        </authorList>
    </citation>
    <scope>NUCLEOTIDE SEQUENCE [LARGE SCALE GENOMIC DNA]</scope>
    <source>
        <strain evidence="7 8">DSM 43868</strain>
    </source>
</reference>
<evidence type="ECO:0000256" key="2">
    <source>
        <dbReference type="ARBA" id="ARBA00022475"/>
    </source>
</evidence>
<evidence type="ECO:0000313" key="7">
    <source>
        <dbReference type="EMBL" id="TWH70724.1"/>
    </source>
</evidence>
<feature type="transmembrane region" description="Helical" evidence="6">
    <location>
        <begin position="515"/>
        <end position="532"/>
    </location>
</feature>
<evidence type="ECO:0000256" key="1">
    <source>
        <dbReference type="ARBA" id="ARBA00004651"/>
    </source>
</evidence>
<feature type="transmembrane region" description="Helical" evidence="6">
    <location>
        <begin position="293"/>
        <end position="314"/>
    </location>
</feature>
<keyword evidence="7" id="KW-0762">Sugar transport</keyword>
<evidence type="ECO:0000256" key="3">
    <source>
        <dbReference type="ARBA" id="ARBA00022692"/>
    </source>
</evidence>
<dbReference type="PANTHER" id="PTHR43370">
    <property type="entry name" value="SUGAR ABC TRANSPORTER INTEGRAL MEMBRANE PROTEIN-RELATED"/>
    <property type="match status" value="1"/>
</dbReference>
<proteinExistence type="predicted"/>
<keyword evidence="2" id="KW-1003">Cell membrane</keyword>
<organism evidence="7 8">
    <name type="scientific">Micromonospora olivasterospora</name>
    <dbReference type="NCBI Taxonomy" id="1880"/>
    <lineage>
        <taxon>Bacteria</taxon>
        <taxon>Bacillati</taxon>
        <taxon>Actinomycetota</taxon>
        <taxon>Actinomycetes</taxon>
        <taxon>Micromonosporales</taxon>
        <taxon>Micromonosporaceae</taxon>
        <taxon>Micromonospora</taxon>
    </lineage>
</organism>
<feature type="transmembrane region" description="Helical" evidence="6">
    <location>
        <begin position="111"/>
        <end position="133"/>
    </location>
</feature>
<feature type="transmembrane region" description="Helical" evidence="6">
    <location>
        <begin position="53"/>
        <end position="72"/>
    </location>
</feature>
<evidence type="ECO:0000313" key="8">
    <source>
        <dbReference type="Proteomes" id="UP000319825"/>
    </source>
</evidence>
<feature type="transmembrane region" description="Helical" evidence="6">
    <location>
        <begin position="697"/>
        <end position="716"/>
    </location>
</feature>
<feature type="transmembrane region" description="Helical" evidence="6">
    <location>
        <begin position="320"/>
        <end position="339"/>
    </location>
</feature>
<name>A0A562IJB9_MICOL</name>
<dbReference type="PANTHER" id="PTHR43370:SF2">
    <property type="entry name" value="ABC TRANSPORTER PERMEASE PROTEIN"/>
    <property type="match status" value="1"/>
</dbReference>
<feature type="transmembrane region" description="Helical" evidence="6">
    <location>
        <begin position="140"/>
        <end position="158"/>
    </location>
</feature>
<evidence type="ECO:0000256" key="4">
    <source>
        <dbReference type="ARBA" id="ARBA00022989"/>
    </source>
</evidence>
<keyword evidence="7" id="KW-0813">Transport</keyword>
<feature type="transmembrane region" description="Helical" evidence="6">
    <location>
        <begin position="597"/>
        <end position="620"/>
    </location>
</feature>
<feature type="transmembrane region" description="Helical" evidence="6">
    <location>
        <begin position="460"/>
        <end position="479"/>
    </location>
</feature>
<feature type="transmembrane region" description="Helical" evidence="6">
    <location>
        <begin position="671"/>
        <end position="691"/>
    </location>
</feature>
<dbReference type="OrthoDB" id="9792579at2"/>
<dbReference type="RefSeq" id="WP_145776944.1">
    <property type="nucleotide sequence ID" value="NZ_VLKE01000001.1"/>
</dbReference>
<comment type="caution">
    <text evidence="7">The sequence shown here is derived from an EMBL/GenBank/DDBJ whole genome shotgun (WGS) entry which is preliminary data.</text>
</comment>
<keyword evidence="5 6" id="KW-0472">Membrane</keyword>
<feature type="transmembrane region" description="Helical" evidence="6">
    <location>
        <begin position="377"/>
        <end position="399"/>
    </location>
</feature>
<dbReference type="EMBL" id="VLKE01000001">
    <property type="protein sequence ID" value="TWH70724.1"/>
    <property type="molecule type" value="Genomic_DNA"/>
</dbReference>
<feature type="transmembrane region" description="Helical" evidence="6">
    <location>
        <begin position="431"/>
        <end position="454"/>
    </location>
</feature>
<feature type="transmembrane region" description="Helical" evidence="6">
    <location>
        <begin position="240"/>
        <end position="260"/>
    </location>
</feature>
<protein>
    <submittedName>
        <fullName evidence="7">Simple sugar transport system permease protein</fullName>
    </submittedName>
</protein>
<evidence type="ECO:0000256" key="5">
    <source>
        <dbReference type="ARBA" id="ARBA00023136"/>
    </source>
</evidence>
<dbReference type="CDD" id="cd06580">
    <property type="entry name" value="TM_PBP1_transp_TpRbsC_like"/>
    <property type="match status" value="2"/>
</dbReference>
<feature type="transmembrane region" description="Helical" evidence="6">
    <location>
        <begin position="12"/>
        <end position="33"/>
    </location>
</feature>
<sequence>MLSKDLVMRLLVQVGVALAALVVGAFLLLAIGVAPPDAFHAFWSGTFGTPANAGTTLTQAVPLLLVALGWILTTRAGRLHVGFPGQILAGGSLATAVGLQCGSLPGPVAVGLTAVAGIVGGALWAGLTAWLWASRGVLEIVSSLLLNLVAIQVANWLVRGPLQGSLDGQPQSANFPAAALWPSVESIPGRTLSYDVVLLPVCAVAVVLLLSRTAFGFRLRVAGGNQEAARWSGIDPVREGVSAIVISGGFAGLAGAALLFAGSAPWMSDGFEAGVGFNGIAVALLARNSPVGAVAAAVVFSALNVGGTAMQAQLDVPSSLASVLQGAVIVLVLVAAVVLRGRRAPSVARPAPPVAGPASSPAAVPGPRRPDMGMFDVAFLVSAITIAAPILLAATGELVSERAGVLNVGLEGVLLVGAFGGYLVMAGTGNIAVGFLGGIVGGLLFGALMGVLAIETKVDQIISGIALTLLGYGLTAFLNDDLFSKPRAFDPLPRLAIPLLSDVPVLGPALFTQDAFIYATAVVVVLVALALTRTTWGINLKATGESPVSVDAAGVSVRGLRWAGVLLSGACAGAAGAYISIGDVGVFREAMTGGRGYLAIAAVLFGGWRLSGLGLAVAIFAVTDATQLRLQAVGDIPREVWIAAALLILVAIGAGRVRRAAAASRPDRRRAGAVELAGLAVVAALVVLAIVRPAVTLPVSLWLAMPYVLALVALAVEGKRRHKAPEALAVPYLRSEV</sequence>
<dbReference type="GO" id="GO:0005886">
    <property type="term" value="C:plasma membrane"/>
    <property type="evidence" value="ECO:0007669"/>
    <property type="project" value="UniProtKB-SubCell"/>
</dbReference>
<evidence type="ECO:0000256" key="6">
    <source>
        <dbReference type="SAM" id="Phobius"/>
    </source>
</evidence>
<accession>A0A562IJB9</accession>
<dbReference type="AlphaFoldDB" id="A0A562IJB9"/>
<dbReference type="Pfam" id="PF02653">
    <property type="entry name" value="BPD_transp_2"/>
    <property type="match status" value="2"/>
</dbReference>
<keyword evidence="8" id="KW-1185">Reference proteome</keyword>
<keyword evidence="4 6" id="KW-1133">Transmembrane helix</keyword>
<feature type="transmembrane region" description="Helical" evidence="6">
    <location>
        <begin position="640"/>
        <end position="659"/>
    </location>
</feature>